<dbReference type="EMBL" id="JACCBF010000001">
    <property type="protein sequence ID" value="NYD33884.1"/>
    <property type="molecule type" value="Genomic_DNA"/>
</dbReference>
<proteinExistence type="predicted"/>
<dbReference type="Proteomes" id="UP000582231">
    <property type="component" value="Unassembled WGS sequence"/>
</dbReference>
<evidence type="ECO:0000313" key="3">
    <source>
        <dbReference type="Proteomes" id="UP000582231"/>
    </source>
</evidence>
<organism evidence="2 3">
    <name type="scientific">Nocardioides kongjuensis</name>
    <dbReference type="NCBI Taxonomy" id="349522"/>
    <lineage>
        <taxon>Bacteria</taxon>
        <taxon>Bacillati</taxon>
        <taxon>Actinomycetota</taxon>
        <taxon>Actinomycetes</taxon>
        <taxon>Propionibacteriales</taxon>
        <taxon>Nocardioidaceae</taxon>
        <taxon>Nocardioides</taxon>
    </lineage>
</organism>
<dbReference type="SUPFAM" id="SSF110296">
    <property type="entry name" value="Oligoxyloglucan reducing end-specific cellobiohydrolase"/>
    <property type="match status" value="1"/>
</dbReference>
<dbReference type="Gene3D" id="2.130.10.10">
    <property type="entry name" value="YVTN repeat-like/Quinoprotein amine dehydrogenase"/>
    <property type="match status" value="1"/>
</dbReference>
<evidence type="ECO:0000313" key="2">
    <source>
        <dbReference type="EMBL" id="NYD33884.1"/>
    </source>
</evidence>
<comment type="caution">
    <text evidence="2">The sequence shown here is derived from an EMBL/GenBank/DDBJ whole genome shotgun (WGS) entry which is preliminary data.</text>
</comment>
<dbReference type="InterPro" id="IPR015943">
    <property type="entry name" value="WD40/YVTN_repeat-like_dom_sf"/>
</dbReference>
<keyword evidence="3" id="KW-1185">Reference proteome</keyword>
<evidence type="ECO:0000256" key="1">
    <source>
        <dbReference type="SAM" id="Phobius"/>
    </source>
</evidence>
<reference evidence="2 3" key="1">
    <citation type="submission" date="2020-07" db="EMBL/GenBank/DDBJ databases">
        <title>Sequencing the genomes of 1000 actinobacteria strains.</title>
        <authorList>
            <person name="Klenk H.-P."/>
        </authorList>
    </citation>
    <scope>NUCLEOTIDE SEQUENCE [LARGE SCALE GENOMIC DNA]</scope>
    <source>
        <strain evidence="2 3">DSM 19082</strain>
    </source>
</reference>
<protein>
    <recommendedName>
        <fullName evidence="4">Exo-alpha-sialidase</fullName>
    </recommendedName>
</protein>
<dbReference type="RefSeq" id="WP_179729872.1">
    <property type="nucleotide sequence ID" value="NZ_BAABEF010000001.1"/>
</dbReference>
<name>A0A852S196_9ACTN</name>
<feature type="transmembrane region" description="Helical" evidence="1">
    <location>
        <begin position="44"/>
        <end position="65"/>
    </location>
</feature>
<evidence type="ECO:0008006" key="4">
    <source>
        <dbReference type="Google" id="ProtNLM"/>
    </source>
</evidence>
<keyword evidence="1" id="KW-1133">Transmembrane helix</keyword>
<sequence length="421" mass="43274">MADPDRFLADDPGVVARSAQEAAVVPDFADVVRRGRARRARRQAGALGAAVLAVVGIVASVQLLGPGGEAPSPAPPVVSPSVPDDIPTSAPSDVAVDLAGTVDAADAVLIDIATTPGTPDQRITLWNGGDEQHWVLATTADGFAHRRLSEVSAGTTATPIGGGRFVLRDGWEGRDLSIIDVAGGRPTPVTIARTKAPVADDEVPVVLLDGVSTTLAAVAPDGSGHEVATPAGAEALAAHAGRLTAVTSHDGAVTYHWSDDGGASWQQTELTGSFLAWIATAGAGSPHAVLEGGDGATLFPLLAVDAAPAADPTAWTRDEVERGVEWPTISGAWIDRDGNLRVLASINRQGVRMPVDGGVWRVTDGRLTKVASGDTGIAEKAEDGLLAIEDDGGPVLWIASRDRSVSRSTDDGVTWERFAAR</sequence>
<keyword evidence="1" id="KW-0812">Transmembrane</keyword>
<keyword evidence="1" id="KW-0472">Membrane</keyword>
<dbReference type="AlphaFoldDB" id="A0A852S196"/>
<accession>A0A852S196</accession>
<gene>
    <name evidence="2" type="ORF">BJ958_005430</name>
</gene>